<dbReference type="OrthoDB" id="9771863at2"/>
<evidence type="ECO:0000256" key="1">
    <source>
        <dbReference type="ARBA" id="ARBA00004202"/>
    </source>
</evidence>
<dbReference type="PROSITE" id="PS00211">
    <property type="entry name" value="ABC_TRANSPORTER_1"/>
    <property type="match status" value="1"/>
</dbReference>
<keyword evidence="4" id="KW-0762">Sugar transport</keyword>
<dbReference type="InterPro" id="IPR003439">
    <property type="entry name" value="ABC_transporter-like_ATP-bd"/>
</dbReference>
<proteinExistence type="predicted"/>
<evidence type="ECO:0000313" key="11">
    <source>
        <dbReference type="EMBL" id="OLN32738.1"/>
    </source>
</evidence>
<evidence type="ECO:0000256" key="7">
    <source>
        <dbReference type="ARBA" id="ARBA00022840"/>
    </source>
</evidence>
<keyword evidence="12" id="KW-1185">Reference proteome</keyword>
<dbReference type="GO" id="GO:0005886">
    <property type="term" value="C:plasma membrane"/>
    <property type="evidence" value="ECO:0007669"/>
    <property type="project" value="UniProtKB-SubCell"/>
</dbReference>
<dbReference type="PANTHER" id="PTHR43790">
    <property type="entry name" value="CARBOHYDRATE TRANSPORT ATP-BINDING PROTEIN MG119-RELATED"/>
    <property type="match status" value="1"/>
</dbReference>
<keyword evidence="8" id="KW-1278">Translocase</keyword>
<dbReference type="STRING" id="1888891.DSOL_1489"/>
<dbReference type="Pfam" id="PF00005">
    <property type="entry name" value="ABC_tran"/>
    <property type="match status" value="2"/>
</dbReference>
<keyword evidence="6" id="KW-0547">Nucleotide-binding</keyword>
<evidence type="ECO:0000256" key="6">
    <source>
        <dbReference type="ARBA" id="ARBA00022741"/>
    </source>
</evidence>
<dbReference type="SUPFAM" id="SSF52540">
    <property type="entry name" value="P-loop containing nucleoside triphosphate hydrolases"/>
    <property type="match status" value="2"/>
</dbReference>
<evidence type="ECO:0000256" key="8">
    <source>
        <dbReference type="ARBA" id="ARBA00022967"/>
    </source>
</evidence>
<feature type="domain" description="ABC transporter" evidence="10">
    <location>
        <begin position="7"/>
        <end position="243"/>
    </location>
</feature>
<dbReference type="CDD" id="cd03216">
    <property type="entry name" value="ABC_Carb_Monos_I"/>
    <property type="match status" value="1"/>
</dbReference>
<dbReference type="Gene3D" id="3.40.50.300">
    <property type="entry name" value="P-loop containing nucleotide triphosphate hydrolases"/>
    <property type="match status" value="2"/>
</dbReference>
<dbReference type="InterPro" id="IPR003593">
    <property type="entry name" value="AAA+_ATPase"/>
</dbReference>
<dbReference type="InterPro" id="IPR017871">
    <property type="entry name" value="ABC_transporter-like_CS"/>
</dbReference>
<gene>
    <name evidence="11" type="ORF">DSOL_1489</name>
</gene>
<dbReference type="GO" id="GO:0016887">
    <property type="term" value="F:ATP hydrolysis activity"/>
    <property type="evidence" value="ECO:0007669"/>
    <property type="project" value="InterPro"/>
</dbReference>
<dbReference type="RefSeq" id="WP_075364195.1">
    <property type="nucleotide sequence ID" value="NZ_MLBF01000007.1"/>
</dbReference>
<dbReference type="PANTHER" id="PTHR43790:SF3">
    <property type="entry name" value="D-ALLOSE IMPORT ATP-BINDING PROTEIN ALSA-RELATED"/>
    <property type="match status" value="1"/>
</dbReference>
<dbReference type="InterPro" id="IPR027417">
    <property type="entry name" value="P-loop_NTPase"/>
</dbReference>
<dbReference type="EMBL" id="MLBF01000007">
    <property type="protein sequence ID" value="OLN32738.1"/>
    <property type="molecule type" value="Genomic_DNA"/>
</dbReference>
<comment type="subcellular location">
    <subcellularLocation>
        <location evidence="1">Cell membrane</location>
        <topology evidence="1">Peripheral membrane protein</topology>
    </subcellularLocation>
</comment>
<evidence type="ECO:0000313" key="12">
    <source>
        <dbReference type="Proteomes" id="UP000186102"/>
    </source>
</evidence>
<keyword evidence="7 11" id="KW-0067">ATP-binding</keyword>
<organism evidence="11 12">
    <name type="scientific">Desulfosporosinus metallidurans</name>
    <dbReference type="NCBI Taxonomy" id="1888891"/>
    <lineage>
        <taxon>Bacteria</taxon>
        <taxon>Bacillati</taxon>
        <taxon>Bacillota</taxon>
        <taxon>Clostridia</taxon>
        <taxon>Eubacteriales</taxon>
        <taxon>Desulfitobacteriaceae</taxon>
        <taxon>Desulfosporosinus</taxon>
    </lineage>
</organism>
<evidence type="ECO:0000256" key="3">
    <source>
        <dbReference type="ARBA" id="ARBA00022475"/>
    </source>
</evidence>
<keyword evidence="3" id="KW-1003">Cell membrane</keyword>
<evidence type="ECO:0000259" key="10">
    <source>
        <dbReference type="PROSITE" id="PS50893"/>
    </source>
</evidence>
<feature type="domain" description="ABC transporter" evidence="10">
    <location>
        <begin position="254"/>
        <end position="497"/>
    </location>
</feature>
<protein>
    <submittedName>
        <fullName evidence="11">Ribose ABC transport system, ATP-binding protein RbsA</fullName>
    </submittedName>
</protein>
<evidence type="ECO:0000256" key="5">
    <source>
        <dbReference type="ARBA" id="ARBA00022737"/>
    </source>
</evidence>
<dbReference type="CDD" id="cd03215">
    <property type="entry name" value="ABC_Carb_Monos_II"/>
    <property type="match status" value="1"/>
</dbReference>
<dbReference type="InterPro" id="IPR050107">
    <property type="entry name" value="ABC_carbohydrate_import_ATPase"/>
</dbReference>
<dbReference type="FunFam" id="3.40.50.300:FF:000127">
    <property type="entry name" value="Ribose import ATP-binding protein RbsA"/>
    <property type="match status" value="1"/>
</dbReference>
<dbReference type="Proteomes" id="UP000186102">
    <property type="component" value="Unassembled WGS sequence"/>
</dbReference>
<name>A0A1Q8QZE0_9FIRM</name>
<reference evidence="11 12" key="1">
    <citation type="submission" date="2016-09" db="EMBL/GenBank/DDBJ databases">
        <title>Complete genome of Desulfosporosinus sp. OL.</title>
        <authorList>
            <person name="Mardanov A."/>
            <person name="Beletsky A."/>
            <person name="Panova A."/>
            <person name="Karnachuk O."/>
            <person name="Ravin N."/>
        </authorList>
    </citation>
    <scope>NUCLEOTIDE SEQUENCE [LARGE SCALE GENOMIC DNA]</scope>
    <source>
        <strain evidence="11 12">OL</strain>
    </source>
</reference>
<evidence type="ECO:0000256" key="4">
    <source>
        <dbReference type="ARBA" id="ARBA00022597"/>
    </source>
</evidence>
<evidence type="ECO:0000256" key="2">
    <source>
        <dbReference type="ARBA" id="ARBA00022448"/>
    </source>
</evidence>
<dbReference type="AlphaFoldDB" id="A0A1Q8QZE0"/>
<comment type="caution">
    <text evidence="11">The sequence shown here is derived from an EMBL/GenBank/DDBJ whole genome shotgun (WGS) entry which is preliminary data.</text>
</comment>
<sequence length="497" mass="55571">MDNKARLKLEHITKEFPGTKALSNVGFDVMKGEVHALVGENGAGKSTLVSIIAGVQQPDEGQMFFDGVEIVHHSTLDAQKVGIGLVHQELSLCSHLNIGENIFLGRLPKNMLGVIDYEKLYFESKKLLEMFNSDLAPTEKISDLNVAQRQMVEILKALSYNCKLLILDEPTSSLTDRETKELFKIIRQLKDKGTSIIYISHRLAEIQEICDRISVLRDGHYIKTVNVKDVDVNQVVNMMVGRNIEFLYPPKSTQVAEELLRVENVTSKGIFENINFSLYQGEILGFSGLVGAGRTEVMKAICGIDKKNKGEIYFKKNKIEIKDYKQAIEHGIVYMTEDRKHEGLFLHMNIKHNITAAVLRKLSKSITLDAKKEEDLSSEYVKILDIKTPSVNQECGSLSGGNQQKVLFAKWLAAKPKILIVDEPTRGIDVNVKTEIYKLLRKLSNDGIGVIVITSELPEAIGICDRVVVMHEGVITGIVQGEQINEQCIMKYAANVC</sequence>
<keyword evidence="5" id="KW-0677">Repeat</keyword>
<keyword evidence="9" id="KW-0472">Membrane</keyword>
<dbReference type="SMART" id="SM00382">
    <property type="entry name" value="AAA"/>
    <property type="match status" value="2"/>
</dbReference>
<keyword evidence="2" id="KW-0813">Transport</keyword>
<dbReference type="PROSITE" id="PS50893">
    <property type="entry name" value="ABC_TRANSPORTER_2"/>
    <property type="match status" value="2"/>
</dbReference>
<evidence type="ECO:0000256" key="9">
    <source>
        <dbReference type="ARBA" id="ARBA00023136"/>
    </source>
</evidence>
<accession>A0A1Q8QZE0</accession>
<dbReference type="GO" id="GO:0005524">
    <property type="term" value="F:ATP binding"/>
    <property type="evidence" value="ECO:0007669"/>
    <property type="project" value="UniProtKB-KW"/>
</dbReference>